<name>B2MWU0_HEMAN</name>
<dbReference type="AlphaFoldDB" id="B2MWU0"/>
<gene>
    <name evidence="1" type="ORF">HAM_033</name>
</gene>
<keyword evidence="1" id="KW-0496">Mitochondrion</keyword>
<organism evidence="1">
    <name type="scientific">Hemiselmis andersenii</name>
    <name type="common">Cryptophyte alga</name>
    <dbReference type="NCBI Taxonomy" id="464988"/>
    <lineage>
        <taxon>Eukaryota</taxon>
        <taxon>Cryptophyceae</taxon>
        <taxon>Cryptomonadales</taxon>
        <taxon>Hemiselmidaceae</taxon>
        <taxon>Hemiselmis</taxon>
    </lineage>
</organism>
<dbReference type="RefSeq" id="YP_001874778.1">
    <property type="nucleotide sequence ID" value="NC_010637.1"/>
</dbReference>
<dbReference type="GeneID" id="6262011"/>
<reference evidence="1" key="1">
    <citation type="journal article" date="2008" name="BMC Genomics">
        <title>Complete sequence and analysis of the mitochondrial genome of Hemiselmis andersenii CCMP644 (Cryptophyceae).</title>
        <authorList>
            <person name="Kim E."/>
            <person name="Lane C.E."/>
            <person name="Curtis B.A."/>
            <person name="Kozera C."/>
            <person name="Bowman S."/>
            <person name="Archibald J.M."/>
        </authorList>
    </citation>
    <scope>NUCLEOTIDE SEQUENCE [LARGE SCALE GENOMIC DNA]</scope>
    <source>
        <strain evidence="1">CCMP 644</strain>
        <strain>CCMP644</strain>
    </source>
</reference>
<dbReference type="EMBL" id="EU651892">
    <property type="protein sequence ID" value="ACC78232.1"/>
    <property type="molecule type" value="Genomic_DNA"/>
</dbReference>
<accession>B2MWU0</accession>
<evidence type="ECO:0000313" key="1">
    <source>
        <dbReference type="EMBL" id="ACC78232.1"/>
    </source>
</evidence>
<proteinExistence type="predicted"/>
<protein>
    <submittedName>
        <fullName evidence="1">Uncharacterized protein</fullName>
    </submittedName>
</protein>
<sequence length="193" mass="22690">MKNQQTRSITEIIFFFFLPSEMMISIEKFQWKQETPYKQLKNFEPTIVPLPPSEIWPNCGLFNFTIIIISIYAPILFLKIEEEKYTEEINVVARCLVKAFIPTIKKTLTIKTNSINSLQMEINYSLGCDIDKVSLSERFFFEEELRFDTILPVDAWEILIHDVLASLVLKHNGRLMEIQGFTLIYIPDQNFRP</sequence>
<geneLocation type="mitochondrion" evidence="1"/>